<comment type="similarity">
    <text evidence="1">Belongs to the universal stress protein A family.</text>
</comment>
<organism evidence="3 4">
    <name type="scientific">Candidatus Enterocola intestinipullorum</name>
    <dbReference type="NCBI Taxonomy" id="2840783"/>
    <lineage>
        <taxon>Bacteria</taxon>
        <taxon>Pseudomonadati</taxon>
        <taxon>Bacteroidota</taxon>
        <taxon>Bacteroidia</taxon>
        <taxon>Bacteroidales</taxon>
        <taxon>Candidatus Enterocola</taxon>
    </lineage>
</organism>
<reference evidence="3" key="2">
    <citation type="journal article" date="2021" name="PeerJ">
        <title>Extensive microbial diversity within the chicken gut microbiome revealed by metagenomics and culture.</title>
        <authorList>
            <person name="Gilroy R."/>
            <person name="Ravi A."/>
            <person name="Getino M."/>
            <person name="Pursley I."/>
            <person name="Horton D.L."/>
            <person name="Alikhan N.F."/>
            <person name="Baker D."/>
            <person name="Gharbi K."/>
            <person name="Hall N."/>
            <person name="Watson M."/>
            <person name="Adriaenssens E.M."/>
            <person name="Foster-Nyarko E."/>
            <person name="Jarju S."/>
            <person name="Secka A."/>
            <person name="Antonio M."/>
            <person name="Oren A."/>
            <person name="Chaudhuri R.R."/>
            <person name="La Ragione R."/>
            <person name="Hildebrand F."/>
            <person name="Pallen M.J."/>
        </authorList>
    </citation>
    <scope>NUCLEOTIDE SEQUENCE</scope>
    <source>
        <strain evidence="3">D3-1215</strain>
    </source>
</reference>
<protein>
    <submittedName>
        <fullName evidence="3">Universal stress protein</fullName>
    </submittedName>
</protein>
<dbReference type="Proteomes" id="UP000823637">
    <property type="component" value="Unassembled WGS sequence"/>
</dbReference>
<reference evidence="3" key="1">
    <citation type="submission" date="2020-10" db="EMBL/GenBank/DDBJ databases">
        <authorList>
            <person name="Gilroy R."/>
        </authorList>
    </citation>
    <scope>NUCLEOTIDE SEQUENCE</scope>
    <source>
        <strain evidence="3">D3-1215</strain>
    </source>
</reference>
<accession>A0A9D9EIM7</accession>
<dbReference type="Gene3D" id="3.40.50.12370">
    <property type="match status" value="1"/>
</dbReference>
<dbReference type="PANTHER" id="PTHR46268">
    <property type="entry name" value="STRESS RESPONSE PROTEIN NHAX"/>
    <property type="match status" value="1"/>
</dbReference>
<evidence type="ECO:0000313" key="4">
    <source>
        <dbReference type="Proteomes" id="UP000823637"/>
    </source>
</evidence>
<proteinExistence type="inferred from homology"/>
<evidence type="ECO:0000259" key="2">
    <source>
        <dbReference type="Pfam" id="PF00582"/>
    </source>
</evidence>
<dbReference type="EMBL" id="JADIMR010000118">
    <property type="protein sequence ID" value="MBO8447625.1"/>
    <property type="molecule type" value="Genomic_DNA"/>
</dbReference>
<comment type="caution">
    <text evidence="3">The sequence shown here is derived from an EMBL/GenBank/DDBJ whole genome shotgun (WGS) entry which is preliminary data.</text>
</comment>
<dbReference type="PRINTS" id="PR01438">
    <property type="entry name" value="UNVRSLSTRESS"/>
</dbReference>
<dbReference type="CDD" id="cd00293">
    <property type="entry name" value="USP-like"/>
    <property type="match status" value="1"/>
</dbReference>
<dbReference type="InterPro" id="IPR006016">
    <property type="entry name" value="UspA"/>
</dbReference>
<dbReference type="SUPFAM" id="SSF52402">
    <property type="entry name" value="Adenine nucleotide alpha hydrolases-like"/>
    <property type="match status" value="2"/>
</dbReference>
<evidence type="ECO:0000313" key="3">
    <source>
        <dbReference type="EMBL" id="MBO8447625.1"/>
    </source>
</evidence>
<gene>
    <name evidence="3" type="ORF">IAC32_07790</name>
</gene>
<dbReference type="PANTHER" id="PTHR46268:SF6">
    <property type="entry name" value="UNIVERSAL STRESS PROTEIN UP12"/>
    <property type="match status" value="1"/>
</dbReference>
<name>A0A9D9EIM7_9BACT</name>
<feature type="domain" description="UspA" evidence="2">
    <location>
        <begin position="28"/>
        <end position="155"/>
    </location>
</feature>
<dbReference type="InterPro" id="IPR006015">
    <property type="entry name" value="Universal_stress_UspA"/>
</dbReference>
<evidence type="ECO:0000256" key="1">
    <source>
        <dbReference type="ARBA" id="ARBA00008791"/>
    </source>
</evidence>
<sequence length="329" mass="37272">MKISHAGSLQDLFAGHRDMERDDYGKYILVPIDFADYSVKAAYLAFELAALWGSEIVFLHTFDDSSTKRTVLELTGKLKALFDSERASGRFASVVYSVVIKKGVPEDEIKKFVKTNNPRLIVMGTRANDQKVDELIGSVTSEVLSFTTVPLIVVPDSSPIKSYASVRNVCYATNFTDKDIYVFDDLMQRLKRYDFNVSFVHVLENNESAAAMQPAIDAFQKSVDSKYPSLKKKIAMLPCEKDVPYTLDKYMKDHGMDILTVKMSSGRGFYNMFVISLAQQLVYSAKNPLLVLPYMPQNVNKEKQSDAAKKLMSLHRNMARVNFFNRKRV</sequence>
<dbReference type="AlphaFoldDB" id="A0A9D9EIM7"/>
<dbReference type="Pfam" id="PF00582">
    <property type="entry name" value="Usp"/>
    <property type="match status" value="1"/>
</dbReference>